<keyword evidence="1" id="KW-0812">Transmembrane</keyword>
<feature type="transmembrane region" description="Helical" evidence="1">
    <location>
        <begin position="65"/>
        <end position="85"/>
    </location>
</feature>
<name>A0A6J4JR54_9CHLR</name>
<sequence length="316" mass="34061">MSWIADRQPVLVKELRGRMRGGRAFVVLTLFLTVLSLFMLLLYLAVRSDVGNDPFSAGQTIGKTLFIGVVTIALIQVMIIVPAQAAAAITSERERETFDLLVATLLPSWKIVLGKLFAALAYAVLLIVAVVPLMGIAFFFGGVTASEVAIALLGLLVTAILYGAMGILWSVLAARTMGATVLAQALNVGVLLGIPFAYYVFGTLFVFREPEIPAWVVSYPFIYTAGAFASIHPFIALGAADFFLSSGETRLFFPYSFGQEELWIPAPWLAFAFAGLTIATIVIAIAIRALRPAAARRQESVGRRQAAPPKKAEKTT</sequence>
<feature type="transmembrane region" description="Helical" evidence="1">
    <location>
        <begin position="219"/>
        <end position="244"/>
    </location>
</feature>
<dbReference type="AlphaFoldDB" id="A0A6J4JR54"/>
<evidence type="ECO:0000313" key="2">
    <source>
        <dbReference type="EMBL" id="CAA9284798.1"/>
    </source>
</evidence>
<feature type="transmembrane region" description="Helical" evidence="1">
    <location>
        <begin position="184"/>
        <end position="207"/>
    </location>
</feature>
<dbReference type="Pfam" id="PF12679">
    <property type="entry name" value="ABC2_membrane_2"/>
    <property type="match status" value="1"/>
</dbReference>
<keyword evidence="1" id="KW-1133">Transmembrane helix</keyword>
<proteinExistence type="predicted"/>
<evidence type="ECO:0008006" key="3">
    <source>
        <dbReference type="Google" id="ProtNLM"/>
    </source>
</evidence>
<evidence type="ECO:0000256" key="1">
    <source>
        <dbReference type="SAM" id="Phobius"/>
    </source>
</evidence>
<reference evidence="2" key="1">
    <citation type="submission" date="2020-02" db="EMBL/GenBank/DDBJ databases">
        <authorList>
            <person name="Meier V. D."/>
        </authorList>
    </citation>
    <scope>NUCLEOTIDE SEQUENCE</scope>
    <source>
        <strain evidence="2">AVDCRST_MAG93</strain>
    </source>
</reference>
<feature type="transmembrane region" description="Helical" evidence="1">
    <location>
        <begin position="21"/>
        <end position="45"/>
    </location>
</feature>
<feature type="transmembrane region" description="Helical" evidence="1">
    <location>
        <begin position="264"/>
        <end position="287"/>
    </location>
</feature>
<keyword evidence="1" id="KW-0472">Membrane</keyword>
<protein>
    <recommendedName>
        <fullName evidence="3">ABC transporter permease</fullName>
    </recommendedName>
</protein>
<gene>
    <name evidence="2" type="ORF">AVDCRST_MAG93-3448</name>
</gene>
<feature type="transmembrane region" description="Helical" evidence="1">
    <location>
        <begin position="119"/>
        <end position="141"/>
    </location>
</feature>
<dbReference type="EMBL" id="CADCTR010001177">
    <property type="protein sequence ID" value="CAA9284798.1"/>
    <property type="molecule type" value="Genomic_DNA"/>
</dbReference>
<feature type="transmembrane region" description="Helical" evidence="1">
    <location>
        <begin position="148"/>
        <end position="172"/>
    </location>
</feature>
<organism evidence="2">
    <name type="scientific">uncultured Chloroflexia bacterium</name>
    <dbReference type="NCBI Taxonomy" id="1672391"/>
    <lineage>
        <taxon>Bacteria</taxon>
        <taxon>Bacillati</taxon>
        <taxon>Chloroflexota</taxon>
        <taxon>Chloroflexia</taxon>
        <taxon>environmental samples</taxon>
    </lineage>
</organism>
<accession>A0A6J4JR54</accession>